<evidence type="ECO:0000313" key="2">
    <source>
        <dbReference type="EMBL" id="KAK5085724.1"/>
    </source>
</evidence>
<protein>
    <submittedName>
        <fullName evidence="2">Uncharacterized protein</fullName>
    </submittedName>
</protein>
<feature type="compositionally biased region" description="Low complexity" evidence="1">
    <location>
        <begin position="287"/>
        <end position="296"/>
    </location>
</feature>
<name>A0AAN7Y6B3_9EURO</name>
<organism evidence="2 3">
    <name type="scientific">Lithohypha guttulata</name>
    <dbReference type="NCBI Taxonomy" id="1690604"/>
    <lineage>
        <taxon>Eukaryota</taxon>
        <taxon>Fungi</taxon>
        <taxon>Dikarya</taxon>
        <taxon>Ascomycota</taxon>
        <taxon>Pezizomycotina</taxon>
        <taxon>Eurotiomycetes</taxon>
        <taxon>Chaetothyriomycetidae</taxon>
        <taxon>Chaetothyriales</taxon>
        <taxon>Trichomeriaceae</taxon>
        <taxon>Lithohypha</taxon>
    </lineage>
</organism>
<feature type="region of interest" description="Disordered" evidence="1">
    <location>
        <begin position="57"/>
        <end position="88"/>
    </location>
</feature>
<dbReference type="EMBL" id="JAVRRJ010000004">
    <property type="protein sequence ID" value="KAK5085724.1"/>
    <property type="molecule type" value="Genomic_DNA"/>
</dbReference>
<accession>A0AAN7Y6B3</accession>
<reference evidence="2 3" key="1">
    <citation type="submission" date="2023-08" db="EMBL/GenBank/DDBJ databases">
        <title>Black Yeasts Isolated from many extreme environments.</title>
        <authorList>
            <person name="Coleine C."/>
            <person name="Stajich J.E."/>
            <person name="Selbmann L."/>
        </authorList>
    </citation>
    <scope>NUCLEOTIDE SEQUENCE [LARGE SCALE GENOMIC DNA]</scope>
    <source>
        <strain evidence="2 3">CCFEE 5910</strain>
    </source>
</reference>
<dbReference type="Proteomes" id="UP001309876">
    <property type="component" value="Unassembled WGS sequence"/>
</dbReference>
<evidence type="ECO:0000256" key="1">
    <source>
        <dbReference type="SAM" id="MobiDB-lite"/>
    </source>
</evidence>
<evidence type="ECO:0000313" key="3">
    <source>
        <dbReference type="Proteomes" id="UP001309876"/>
    </source>
</evidence>
<gene>
    <name evidence="2" type="ORF">LTR05_005012</name>
</gene>
<feature type="region of interest" description="Disordered" evidence="1">
    <location>
        <begin position="183"/>
        <end position="205"/>
    </location>
</feature>
<proteinExistence type="predicted"/>
<sequence length="375" mass="41849">MAKSMDAISSFQHIVDSVPDWKLQLVELLAHATLKHEEFVAEYSKLLHRIKHKKEKPASIASIQSDDEQEDHPVMSSELRKSPRPSELVETKSLEVGTGLIYAQARIKRKSRTSIRSHPSVPRNILRKQMVVIYYDSHIQSELDKIVKALGAARNNLRKGKNAYTVAKGCPLAGFSRRYESLDNLSHSTPSRPTPRLSKAQSDTTVLSTTDTTDLAFTNTDKELEVIQSLCETAAHQMLRDGHCKTELTDARDKLDILLALAKSTLQVLEGEKHNTSDEQTQSPRGSSTSASMSVQSTLCEKPSVEAMYGNNKYLAPRITLLDQHKQRSPHTVRSASVVPLATDAIEVDDDEDDDSSIEIDLKLPTYRINRRLAA</sequence>
<comment type="caution">
    <text evidence="2">The sequence shown here is derived from an EMBL/GenBank/DDBJ whole genome shotgun (WGS) entry which is preliminary data.</text>
</comment>
<keyword evidence="3" id="KW-1185">Reference proteome</keyword>
<feature type="region of interest" description="Disordered" evidence="1">
    <location>
        <begin position="270"/>
        <end position="296"/>
    </location>
</feature>
<dbReference type="AlphaFoldDB" id="A0AAN7Y6B3"/>